<keyword evidence="4" id="KW-1185">Reference proteome</keyword>
<feature type="region of interest" description="Disordered" evidence="1">
    <location>
        <begin position="1"/>
        <end position="23"/>
    </location>
</feature>
<reference evidence="3 4" key="1">
    <citation type="submission" date="2018-06" db="EMBL/GenBank/DDBJ databases">
        <title>Paenibacillus montanisoli sp. nov., isolated from mountain area soil.</title>
        <authorList>
            <person name="Wu M."/>
        </authorList>
    </citation>
    <scope>NUCLEOTIDE SEQUENCE [LARGE SCALE GENOMIC DNA]</scope>
    <source>
        <strain evidence="3 4">RA17</strain>
    </source>
</reference>
<dbReference type="OrthoDB" id="2679654at2"/>
<evidence type="ECO:0000313" key="3">
    <source>
        <dbReference type="EMBL" id="RAP73848.1"/>
    </source>
</evidence>
<dbReference type="Pfam" id="PF17280">
    <property type="entry name" value="DUF5345"/>
    <property type="match status" value="1"/>
</dbReference>
<comment type="caution">
    <text evidence="3">The sequence shown here is derived from an EMBL/GenBank/DDBJ whole genome shotgun (WGS) entry which is preliminary data.</text>
</comment>
<sequence length="134" mass="15392">MSRREREQEKSGERNKQHETELQDEEQFRQLLGVHLEKWDSGIEPGIPTDEAMMALVRGHKQETRERFRRELLLFWLVSIFVLSGMFLLWMNSVVLFAVVQAIAVAVGVIVAGGLAIAKKHQGEGRRHRWSGGK</sequence>
<feature type="transmembrane region" description="Helical" evidence="2">
    <location>
        <begin position="72"/>
        <end position="90"/>
    </location>
</feature>
<gene>
    <name evidence="3" type="ORF">DL346_26755</name>
</gene>
<dbReference type="EMBL" id="QLUW01000006">
    <property type="protein sequence ID" value="RAP73848.1"/>
    <property type="molecule type" value="Genomic_DNA"/>
</dbReference>
<dbReference type="InterPro" id="IPR035238">
    <property type="entry name" value="DUF5345"/>
</dbReference>
<proteinExistence type="predicted"/>
<feature type="transmembrane region" description="Helical" evidence="2">
    <location>
        <begin position="96"/>
        <end position="118"/>
    </location>
</feature>
<name>A0A328TTI7_9BACL</name>
<protein>
    <submittedName>
        <fullName evidence="3">Uncharacterized protein</fullName>
    </submittedName>
</protein>
<keyword evidence="2" id="KW-0472">Membrane</keyword>
<dbReference type="RefSeq" id="WP_112885431.1">
    <property type="nucleotide sequence ID" value="NZ_QLUW01000006.1"/>
</dbReference>
<feature type="compositionally biased region" description="Basic and acidic residues" evidence="1">
    <location>
        <begin position="1"/>
        <end position="21"/>
    </location>
</feature>
<evidence type="ECO:0000256" key="1">
    <source>
        <dbReference type="SAM" id="MobiDB-lite"/>
    </source>
</evidence>
<keyword evidence="2" id="KW-1133">Transmembrane helix</keyword>
<accession>A0A328TTI7</accession>
<organism evidence="3 4">
    <name type="scientific">Paenibacillus montanisoli</name>
    <dbReference type="NCBI Taxonomy" id="2081970"/>
    <lineage>
        <taxon>Bacteria</taxon>
        <taxon>Bacillati</taxon>
        <taxon>Bacillota</taxon>
        <taxon>Bacilli</taxon>
        <taxon>Bacillales</taxon>
        <taxon>Paenibacillaceae</taxon>
        <taxon>Paenibacillus</taxon>
    </lineage>
</organism>
<evidence type="ECO:0000256" key="2">
    <source>
        <dbReference type="SAM" id="Phobius"/>
    </source>
</evidence>
<keyword evidence="2" id="KW-0812">Transmembrane</keyword>
<dbReference type="AlphaFoldDB" id="A0A328TTI7"/>
<evidence type="ECO:0000313" key="4">
    <source>
        <dbReference type="Proteomes" id="UP000249260"/>
    </source>
</evidence>
<dbReference type="Proteomes" id="UP000249260">
    <property type="component" value="Unassembled WGS sequence"/>
</dbReference>